<dbReference type="EMBL" id="CM047902">
    <property type="protein sequence ID" value="KAJ0095347.1"/>
    <property type="molecule type" value="Genomic_DNA"/>
</dbReference>
<protein>
    <submittedName>
        <fullName evidence="1">Uncharacterized protein</fullName>
    </submittedName>
</protein>
<keyword evidence="2" id="KW-1185">Reference proteome</keyword>
<organism evidence="1 2">
    <name type="scientific">Pistacia atlantica</name>
    <dbReference type="NCBI Taxonomy" id="434234"/>
    <lineage>
        <taxon>Eukaryota</taxon>
        <taxon>Viridiplantae</taxon>
        <taxon>Streptophyta</taxon>
        <taxon>Embryophyta</taxon>
        <taxon>Tracheophyta</taxon>
        <taxon>Spermatophyta</taxon>
        <taxon>Magnoliopsida</taxon>
        <taxon>eudicotyledons</taxon>
        <taxon>Gunneridae</taxon>
        <taxon>Pentapetalae</taxon>
        <taxon>rosids</taxon>
        <taxon>malvids</taxon>
        <taxon>Sapindales</taxon>
        <taxon>Anacardiaceae</taxon>
        <taxon>Pistacia</taxon>
    </lineage>
</organism>
<reference evidence="2" key="1">
    <citation type="journal article" date="2023" name="G3 (Bethesda)">
        <title>Genome assembly and association tests identify interacting loci associated with vigor, precocity, and sex in interspecific pistachio rootstocks.</title>
        <authorList>
            <person name="Palmer W."/>
            <person name="Jacygrad E."/>
            <person name="Sagayaradj S."/>
            <person name="Cavanaugh K."/>
            <person name="Han R."/>
            <person name="Bertier L."/>
            <person name="Beede B."/>
            <person name="Kafkas S."/>
            <person name="Golino D."/>
            <person name="Preece J."/>
            <person name="Michelmore R."/>
        </authorList>
    </citation>
    <scope>NUCLEOTIDE SEQUENCE [LARGE SCALE GENOMIC DNA]</scope>
</reference>
<sequence>MGSLSSPTLNLQKLPIILVRQMKLGTEALERYTMLTDKSNVYSFGVVRLNSYHQCPVVDINSIDMRVRQPPDCDDLALMRHIQMPPSPISVTTNWFSSDTTSNGPGSSYEELAEATNNFSHEKELGNGGFGRGYYAKLKDGRELAVKRFHEHNYAKV</sequence>
<comment type="caution">
    <text evidence="1">The sequence shown here is derived from an EMBL/GenBank/DDBJ whole genome shotgun (WGS) entry which is preliminary data.</text>
</comment>
<accession>A0ACC1B911</accession>
<evidence type="ECO:0000313" key="2">
    <source>
        <dbReference type="Proteomes" id="UP001164250"/>
    </source>
</evidence>
<dbReference type="Proteomes" id="UP001164250">
    <property type="component" value="Chromosome 6"/>
</dbReference>
<evidence type="ECO:0000313" key="1">
    <source>
        <dbReference type="EMBL" id="KAJ0095347.1"/>
    </source>
</evidence>
<proteinExistence type="predicted"/>
<gene>
    <name evidence="1" type="ORF">Patl1_15145</name>
</gene>
<name>A0ACC1B911_9ROSI</name>